<dbReference type="Proteomes" id="UP000289340">
    <property type="component" value="Chromosome 12"/>
</dbReference>
<gene>
    <name evidence="2" type="ORF">D0Y65_033506</name>
    <name evidence="1" type="ORF">glysoja_028942</name>
</gene>
<evidence type="ECO:0000313" key="2">
    <source>
        <dbReference type="EMBL" id="RZB74527.1"/>
    </source>
</evidence>
<protein>
    <submittedName>
        <fullName evidence="1">Uncharacterized protein</fullName>
    </submittedName>
</protein>
<evidence type="ECO:0000313" key="3">
    <source>
        <dbReference type="Proteomes" id="UP000289340"/>
    </source>
</evidence>
<accession>A0A0B2RJY3</accession>
<evidence type="ECO:0000313" key="1">
    <source>
        <dbReference type="EMBL" id="KHN32147.1"/>
    </source>
</evidence>
<dbReference type="EMBL" id="QZWG01000012">
    <property type="protein sequence ID" value="RZB74528.1"/>
    <property type="molecule type" value="Genomic_DNA"/>
</dbReference>
<sequence>MLITPETKMGKHPVQHYQEFGLYIEANDVAAPPKCKGTHNDPIKAEVKYAERWHDEFGGSMYWVEPKWRRYRFKLIRVFSQYL</sequence>
<keyword evidence="3" id="KW-1185">Reference proteome</keyword>
<dbReference type="EMBL" id="QZWG01000012">
    <property type="protein sequence ID" value="RZB74527.1"/>
    <property type="molecule type" value="Genomic_DNA"/>
</dbReference>
<dbReference type="EMBL" id="KN650302">
    <property type="protein sequence ID" value="KHN32147.1"/>
    <property type="molecule type" value="Genomic_DNA"/>
</dbReference>
<organism evidence="1">
    <name type="scientific">Glycine soja</name>
    <name type="common">Wild soybean</name>
    <dbReference type="NCBI Taxonomy" id="3848"/>
    <lineage>
        <taxon>Eukaryota</taxon>
        <taxon>Viridiplantae</taxon>
        <taxon>Streptophyta</taxon>
        <taxon>Embryophyta</taxon>
        <taxon>Tracheophyta</taxon>
        <taxon>Spermatophyta</taxon>
        <taxon>Magnoliopsida</taxon>
        <taxon>eudicotyledons</taxon>
        <taxon>Gunneridae</taxon>
        <taxon>Pentapetalae</taxon>
        <taxon>rosids</taxon>
        <taxon>fabids</taxon>
        <taxon>Fabales</taxon>
        <taxon>Fabaceae</taxon>
        <taxon>Papilionoideae</taxon>
        <taxon>50 kb inversion clade</taxon>
        <taxon>NPAAA clade</taxon>
        <taxon>indigoferoid/millettioid clade</taxon>
        <taxon>Phaseoleae</taxon>
        <taxon>Glycine</taxon>
        <taxon>Glycine subgen. Soja</taxon>
    </lineage>
</organism>
<name>A0A0B2RJY3_GLYSO</name>
<dbReference type="AlphaFoldDB" id="A0A0B2RJY3"/>
<dbReference type="Proteomes" id="UP000053555">
    <property type="component" value="Unassembled WGS sequence"/>
</dbReference>
<reference evidence="2 3" key="2">
    <citation type="submission" date="2018-09" db="EMBL/GenBank/DDBJ databases">
        <title>A high-quality reference genome of wild soybean provides a powerful tool to mine soybean genomes.</title>
        <authorList>
            <person name="Xie M."/>
            <person name="Chung C.Y.L."/>
            <person name="Li M.-W."/>
            <person name="Wong F.-L."/>
            <person name="Chan T.-F."/>
            <person name="Lam H.-M."/>
        </authorList>
    </citation>
    <scope>NUCLEOTIDE SEQUENCE [LARGE SCALE GENOMIC DNA]</scope>
    <source>
        <strain evidence="3">cv. W05</strain>
        <tissue evidence="2">Hypocotyl of etiolated seedlings</tissue>
    </source>
</reference>
<proteinExistence type="predicted"/>
<reference evidence="1" key="1">
    <citation type="submission" date="2014-07" db="EMBL/GenBank/DDBJ databases">
        <title>Identification of a novel salt tolerance gene in wild soybean by whole-genome sequencing.</title>
        <authorList>
            <person name="Lam H.-M."/>
            <person name="Qi X."/>
            <person name="Li M.-W."/>
            <person name="Liu X."/>
            <person name="Xie M."/>
            <person name="Ni M."/>
            <person name="Xu X."/>
        </authorList>
    </citation>
    <scope>NUCLEOTIDE SEQUENCE [LARGE SCALE GENOMIC DNA]</scope>
    <source>
        <tissue evidence="1">Root</tissue>
    </source>
</reference>